<evidence type="ECO:0000313" key="3">
    <source>
        <dbReference type="EMBL" id="VDO02959.1"/>
    </source>
</evidence>
<gene>
    <name evidence="3" type="ORF">HNAJ_LOCUS7099</name>
</gene>
<reference evidence="5" key="1">
    <citation type="submission" date="2017-02" db="UniProtKB">
        <authorList>
            <consortium name="WormBaseParasite"/>
        </authorList>
    </citation>
    <scope>IDENTIFICATION</scope>
</reference>
<organism evidence="5">
    <name type="scientific">Rodentolepis nana</name>
    <name type="common">Dwarf tapeworm</name>
    <name type="synonym">Hymenolepis nana</name>
    <dbReference type="NCBI Taxonomy" id="102285"/>
    <lineage>
        <taxon>Eukaryota</taxon>
        <taxon>Metazoa</taxon>
        <taxon>Spiralia</taxon>
        <taxon>Lophotrochozoa</taxon>
        <taxon>Platyhelminthes</taxon>
        <taxon>Cestoda</taxon>
        <taxon>Eucestoda</taxon>
        <taxon>Cyclophyllidea</taxon>
        <taxon>Hymenolepididae</taxon>
        <taxon>Rodentolepis</taxon>
    </lineage>
</organism>
<protein>
    <submittedName>
        <fullName evidence="5">Velvet domain-containing protein</fullName>
    </submittedName>
</protein>
<name>A0A0R3TJ62_RODNA</name>
<accession>A0A0R3TJ62</accession>
<dbReference type="AlphaFoldDB" id="A0A0R3TJ62"/>
<keyword evidence="4" id="KW-1185">Reference proteome</keyword>
<dbReference type="Pfam" id="PF23265">
    <property type="entry name" value="Ig-like_KY"/>
    <property type="match status" value="1"/>
</dbReference>
<dbReference type="WBParaSite" id="HNAJ_0000710301-mRNA-1">
    <property type="protein sequence ID" value="HNAJ_0000710301-mRNA-1"/>
    <property type="gene ID" value="HNAJ_0000710301"/>
</dbReference>
<feature type="domain" description="KY-like immunoglobulin-like" evidence="2">
    <location>
        <begin position="22"/>
        <end position="112"/>
    </location>
</feature>
<dbReference type="Proteomes" id="UP000278807">
    <property type="component" value="Unassembled WGS sequence"/>
</dbReference>
<sequence>MLHALSLVSIETRACIERPKNQLLSERYTRQEVLHKECCVAFYIRPPRHGAYRLLIYAKKRDGSGSSTSGSMDGVYQPEDLGSPGSGEKSLYGAVCEYRLMARVSSNACLPPFPPCQTTNYGPTEVSTSSVLLCFSMRFIDIKGRQMNTISVKGQYLPIL</sequence>
<feature type="region of interest" description="Disordered" evidence="1">
    <location>
        <begin position="63"/>
        <end position="85"/>
    </location>
</feature>
<dbReference type="STRING" id="102285.A0A0R3TJ62"/>
<dbReference type="EMBL" id="UZAE01010483">
    <property type="protein sequence ID" value="VDO02959.1"/>
    <property type="molecule type" value="Genomic_DNA"/>
</dbReference>
<proteinExistence type="predicted"/>
<evidence type="ECO:0000259" key="2">
    <source>
        <dbReference type="Pfam" id="PF23265"/>
    </source>
</evidence>
<evidence type="ECO:0000313" key="5">
    <source>
        <dbReference type="WBParaSite" id="HNAJ_0000710301-mRNA-1"/>
    </source>
</evidence>
<reference evidence="3 4" key="2">
    <citation type="submission" date="2018-11" db="EMBL/GenBank/DDBJ databases">
        <authorList>
            <consortium name="Pathogen Informatics"/>
        </authorList>
    </citation>
    <scope>NUCLEOTIDE SEQUENCE [LARGE SCALE GENOMIC DNA]</scope>
</reference>
<evidence type="ECO:0000256" key="1">
    <source>
        <dbReference type="SAM" id="MobiDB-lite"/>
    </source>
</evidence>
<evidence type="ECO:0000313" key="4">
    <source>
        <dbReference type="Proteomes" id="UP000278807"/>
    </source>
</evidence>
<dbReference type="InterPro" id="IPR056564">
    <property type="entry name" value="Ig-like_KY"/>
</dbReference>